<keyword evidence="4" id="KW-1185">Reference proteome</keyword>
<feature type="signal peptide" evidence="2">
    <location>
        <begin position="1"/>
        <end position="19"/>
    </location>
</feature>
<dbReference type="InterPro" id="IPR025961">
    <property type="entry name" value="Metal_resist"/>
</dbReference>
<dbReference type="Proteomes" id="UP000216991">
    <property type="component" value="Unassembled WGS sequence"/>
</dbReference>
<name>A0A255Y6C3_9SPHN</name>
<evidence type="ECO:0008006" key="5">
    <source>
        <dbReference type="Google" id="ProtNLM"/>
    </source>
</evidence>
<keyword evidence="2" id="KW-0732">Signal</keyword>
<protein>
    <recommendedName>
        <fullName evidence="5">Periplasmic heavy metal sensor</fullName>
    </recommendedName>
</protein>
<evidence type="ECO:0000313" key="4">
    <source>
        <dbReference type="Proteomes" id="UP000216991"/>
    </source>
</evidence>
<organism evidence="3 4">
    <name type="scientific">Sandarakinorhabdus cyanobacteriorum</name>
    <dbReference type="NCBI Taxonomy" id="1981098"/>
    <lineage>
        <taxon>Bacteria</taxon>
        <taxon>Pseudomonadati</taxon>
        <taxon>Pseudomonadota</taxon>
        <taxon>Alphaproteobacteria</taxon>
        <taxon>Sphingomonadales</taxon>
        <taxon>Sphingosinicellaceae</taxon>
        <taxon>Sandarakinorhabdus</taxon>
    </lineage>
</organism>
<dbReference type="EMBL" id="NOXT01000124">
    <property type="protein sequence ID" value="OYQ24713.1"/>
    <property type="molecule type" value="Genomic_DNA"/>
</dbReference>
<dbReference type="Gene3D" id="1.20.120.1490">
    <property type="match status" value="1"/>
</dbReference>
<reference evidence="3 4" key="1">
    <citation type="submission" date="2017-07" db="EMBL/GenBank/DDBJ databases">
        <title>Sandarakinorhabdus cyanobacteriorum sp. nov., a novel bacterium isolated from cyanobacterial aggregates in a eutrophic lake.</title>
        <authorList>
            <person name="Cai H."/>
        </authorList>
    </citation>
    <scope>NUCLEOTIDE SEQUENCE [LARGE SCALE GENOMIC DNA]</scope>
    <source>
        <strain evidence="3 4">TH057</strain>
    </source>
</reference>
<feature type="chain" id="PRO_5012016239" description="Periplasmic heavy metal sensor" evidence="2">
    <location>
        <begin position="20"/>
        <end position="183"/>
    </location>
</feature>
<sequence length="183" mass="19806">MSPKLIAVAALLLAGPALAQMPPPPPAPPTAGDARAHHRMMGHRMFPSMSEAGRATIREAMMAGDDRRASRQKVEAAREKLLAALAADRFDTAAVKRAMEEERAVAEASRDAKQAAMLAAFQKLSPEDRKAFAADSRAMKARMEQRMAGWRERWQQRRGPGGGQAGDMPPPPPPPPRPGDDIE</sequence>
<feature type="compositionally biased region" description="Basic and acidic residues" evidence="1">
    <location>
        <begin position="143"/>
        <end position="155"/>
    </location>
</feature>
<dbReference type="Pfam" id="PF13801">
    <property type="entry name" value="Metal_resist"/>
    <property type="match status" value="1"/>
</dbReference>
<comment type="caution">
    <text evidence="3">The sequence shown here is derived from an EMBL/GenBank/DDBJ whole genome shotgun (WGS) entry which is preliminary data.</text>
</comment>
<evidence type="ECO:0000313" key="3">
    <source>
        <dbReference type="EMBL" id="OYQ24713.1"/>
    </source>
</evidence>
<feature type="region of interest" description="Disordered" evidence="1">
    <location>
        <begin position="143"/>
        <end position="183"/>
    </location>
</feature>
<feature type="compositionally biased region" description="Pro residues" evidence="1">
    <location>
        <begin position="168"/>
        <end position="177"/>
    </location>
</feature>
<accession>A0A255Y6C3</accession>
<dbReference type="OrthoDB" id="7596335at2"/>
<dbReference type="AlphaFoldDB" id="A0A255Y6C3"/>
<gene>
    <name evidence="3" type="ORF">CHU93_15240</name>
</gene>
<evidence type="ECO:0000256" key="2">
    <source>
        <dbReference type="SAM" id="SignalP"/>
    </source>
</evidence>
<evidence type="ECO:0000256" key="1">
    <source>
        <dbReference type="SAM" id="MobiDB-lite"/>
    </source>
</evidence>
<dbReference type="RefSeq" id="WP_094475007.1">
    <property type="nucleotide sequence ID" value="NZ_NOXT01000124.1"/>
</dbReference>
<proteinExistence type="predicted"/>